<dbReference type="PANTHER" id="PTHR34846">
    <property type="entry name" value="4-CARBOXYMUCONOLACTONE DECARBOXYLASE FAMILY PROTEIN (AFU_ORTHOLOGUE AFUA_6G11590)"/>
    <property type="match status" value="1"/>
</dbReference>
<dbReference type="Proteomes" id="UP000198242">
    <property type="component" value="Chromosome I"/>
</dbReference>
<gene>
    <name evidence="3" type="ORF">GA0074695_6462</name>
</gene>
<protein>
    <submittedName>
        <fullName evidence="3">Alkylhydroperoxidase AhpD family core domain-containing protein</fullName>
    </submittedName>
</protein>
<feature type="domain" description="Carboxymuconolactone decarboxylase-like" evidence="2">
    <location>
        <begin position="16"/>
        <end position="96"/>
    </location>
</feature>
<keyword evidence="3" id="KW-0575">Peroxidase</keyword>
<dbReference type="EMBL" id="LT607411">
    <property type="protein sequence ID" value="SCF38936.1"/>
    <property type="molecule type" value="Genomic_DNA"/>
</dbReference>
<keyword evidence="3" id="KW-0560">Oxidoreductase</keyword>
<sequence length="234" mass="25415">MDTRFNMFDNEIAVKFFKRFANAGMVIQQSPLPKSTQELVSLRASQINGCGWCIDMHTKEAAAAGETSVRLNLVAAWRESTVFTEAEQAALALAEEGTRLADAHQGVSDETWAQVRKHYDDDQIAALISLVALINAANRLAVIVHQKGVLTSPACSPRSTTDSPTEAGPAQDHPIPGRARACPSVGASPRYGSPWPTPSGWRTRRRRPRSASLVRPISCSCRAGSDCLSRSLWT</sequence>
<organism evidence="3 4">
    <name type="scientific">Micromonospora viridifaciens</name>
    <dbReference type="NCBI Taxonomy" id="1881"/>
    <lineage>
        <taxon>Bacteria</taxon>
        <taxon>Bacillati</taxon>
        <taxon>Actinomycetota</taxon>
        <taxon>Actinomycetes</taxon>
        <taxon>Micromonosporales</taxon>
        <taxon>Micromonosporaceae</taxon>
        <taxon>Micromonospora</taxon>
    </lineage>
</organism>
<evidence type="ECO:0000256" key="1">
    <source>
        <dbReference type="SAM" id="MobiDB-lite"/>
    </source>
</evidence>
<accession>A0A1C5A1C0</accession>
<evidence type="ECO:0000313" key="3">
    <source>
        <dbReference type="EMBL" id="SCF38936.1"/>
    </source>
</evidence>
<evidence type="ECO:0000259" key="2">
    <source>
        <dbReference type="Pfam" id="PF02627"/>
    </source>
</evidence>
<dbReference type="NCBIfam" id="TIGR00778">
    <property type="entry name" value="ahpD_dom"/>
    <property type="match status" value="1"/>
</dbReference>
<dbReference type="PANTHER" id="PTHR34846:SF7">
    <property type="entry name" value="BLL7811 PROTEIN"/>
    <property type="match status" value="1"/>
</dbReference>
<reference evidence="4" key="1">
    <citation type="submission" date="2016-06" db="EMBL/GenBank/DDBJ databases">
        <authorList>
            <person name="Varghese N."/>
            <person name="Submissions Spin"/>
        </authorList>
    </citation>
    <scope>NUCLEOTIDE SEQUENCE [LARGE SCALE GENOMIC DNA]</scope>
    <source>
        <strain evidence="4">DSM 43909</strain>
    </source>
</reference>
<feature type="compositionally biased region" description="Polar residues" evidence="1">
    <location>
        <begin position="153"/>
        <end position="164"/>
    </location>
</feature>
<dbReference type="AlphaFoldDB" id="A0A1C5A1C0"/>
<dbReference type="InterPro" id="IPR003779">
    <property type="entry name" value="CMD-like"/>
</dbReference>
<dbReference type="InterPro" id="IPR029032">
    <property type="entry name" value="AhpD-like"/>
</dbReference>
<dbReference type="GO" id="GO:0051920">
    <property type="term" value="F:peroxiredoxin activity"/>
    <property type="evidence" value="ECO:0007669"/>
    <property type="project" value="InterPro"/>
</dbReference>
<proteinExistence type="predicted"/>
<dbReference type="Pfam" id="PF02627">
    <property type="entry name" value="CMD"/>
    <property type="match status" value="1"/>
</dbReference>
<evidence type="ECO:0000313" key="4">
    <source>
        <dbReference type="Proteomes" id="UP000198242"/>
    </source>
</evidence>
<feature type="region of interest" description="Disordered" evidence="1">
    <location>
        <begin position="152"/>
        <end position="209"/>
    </location>
</feature>
<dbReference type="Gene3D" id="1.20.1290.10">
    <property type="entry name" value="AhpD-like"/>
    <property type="match status" value="1"/>
</dbReference>
<name>A0A1C5A1C0_MICVI</name>
<keyword evidence="4" id="KW-1185">Reference proteome</keyword>
<dbReference type="SUPFAM" id="SSF69118">
    <property type="entry name" value="AhpD-like"/>
    <property type="match status" value="1"/>
</dbReference>
<dbReference type="InterPro" id="IPR004675">
    <property type="entry name" value="AhpD_core"/>
</dbReference>